<dbReference type="InterPro" id="IPR001073">
    <property type="entry name" value="C1q_dom"/>
</dbReference>
<evidence type="ECO:0000256" key="1">
    <source>
        <dbReference type="ARBA" id="ARBA00004613"/>
    </source>
</evidence>
<dbReference type="AlphaFoldDB" id="A0A8W8MAV7"/>
<protein>
    <recommendedName>
        <fullName evidence="3">C1q domain-containing protein</fullName>
    </recommendedName>
</protein>
<dbReference type="GO" id="GO:0005576">
    <property type="term" value="C:extracellular region"/>
    <property type="evidence" value="ECO:0007669"/>
    <property type="project" value="UniProtKB-SubCell"/>
</dbReference>
<dbReference type="Pfam" id="PF00386">
    <property type="entry name" value="C1q"/>
    <property type="match status" value="1"/>
</dbReference>
<feature type="domain" description="C1q" evidence="3">
    <location>
        <begin position="41"/>
        <end position="176"/>
    </location>
</feature>
<name>A0A8W8MAV7_MAGGI</name>
<dbReference type="PANTHER" id="PTHR15427:SF2">
    <property type="entry name" value="EMILIN-3"/>
    <property type="match status" value="1"/>
</dbReference>
<sequence length="176" mass="19935">MYVIAFTSADQQNSSSFLSNYARHQNICHMIGYEPKCKKDCQGKVIAFHAILSTNLNNVPKGTIIKFGKVEFNDGNGYYPSTGKFTAPVDGIYSFLWTYHIKKGSSVYLCGFVNGKLRAYTGTHLNATPWQNKSAHFVAKLKRGDQFWVETYHHSAAFIHKSFTYLLDTKLMDVKV</sequence>
<dbReference type="PRINTS" id="PR00007">
    <property type="entry name" value="COMPLEMNTC1Q"/>
</dbReference>
<keyword evidence="2" id="KW-0964">Secreted</keyword>
<dbReference type="GO" id="GO:0031012">
    <property type="term" value="C:extracellular matrix"/>
    <property type="evidence" value="ECO:0007669"/>
    <property type="project" value="TreeGrafter"/>
</dbReference>
<comment type="subcellular location">
    <subcellularLocation>
        <location evidence="1">Secreted</location>
    </subcellularLocation>
</comment>
<dbReference type="Proteomes" id="UP000005408">
    <property type="component" value="Unassembled WGS sequence"/>
</dbReference>
<reference evidence="4" key="1">
    <citation type="submission" date="2022-08" db="UniProtKB">
        <authorList>
            <consortium name="EnsemblMetazoa"/>
        </authorList>
    </citation>
    <scope>IDENTIFICATION</scope>
    <source>
        <strain evidence="4">05x7-T-G4-1.051#20</strain>
    </source>
</reference>
<evidence type="ECO:0000313" key="4">
    <source>
        <dbReference type="EnsemblMetazoa" id="G32151.1:cds"/>
    </source>
</evidence>
<dbReference type="InterPro" id="IPR008983">
    <property type="entry name" value="Tumour_necrosis_fac-like_dom"/>
</dbReference>
<keyword evidence="5" id="KW-1185">Reference proteome</keyword>
<dbReference type="PROSITE" id="PS50871">
    <property type="entry name" value="C1Q"/>
    <property type="match status" value="1"/>
</dbReference>
<accession>A0A8W8MAV7</accession>
<organism evidence="4 5">
    <name type="scientific">Magallana gigas</name>
    <name type="common">Pacific oyster</name>
    <name type="synonym">Crassostrea gigas</name>
    <dbReference type="NCBI Taxonomy" id="29159"/>
    <lineage>
        <taxon>Eukaryota</taxon>
        <taxon>Metazoa</taxon>
        <taxon>Spiralia</taxon>
        <taxon>Lophotrochozoa</taxon>
        <taxon>Mollusca</taxon>
        <taxon>Bivalvia</taxon>
        <taxon>Autobranchia</taxon>
        <taxon>Pteriomorphia</taxon>
        <taxon>Ostreida</taxon>
        <taxon>Ostreoidea</taxon>
        <taxon>Ostreidae</taxon>
        <taxon>Magallana</taxon>
    </lineage>
</organism>
<evidence type="ECO:0000259" key="3">
    <source>
        <dbReference type="PROSITE" id="PS50871"/>
    </source>
</evidence>
<dbReference type="InterPro" id="IPR050392">
    <property type="entry name" value="Collagen/C1q_domain"/>
</dbReference>
<dbReference type="PANTHER" id="PTHR15427">
    <property type="entry name" value="EMILIN ELASTIN MICROFIBRIL INTERFACE-LOCATED PROTEIN ELASTIN MICROFIBRIL INTERFACER"/>
    <property type="match status" value="1"/>
</dbReference>
<evidence type="ECO:0000256" key="2">
    <source>
        <dbReference type="ARBA" id="ARBA00022525"/>
    </source>
</evidence>
<dbReference type="EnsemblMetazoa" id="G32151.1">
    <property type="protein sequence ID" value="G32151.1:cds"/>
    <property type="gene ID" value="G32151"/>
</dbReference>
<evidence type="ECO:0000313" key="5">
    <source>
        <dbReference type="Proteomes" id="UP000005408"/>
    </source>
</evidence>
<dbReference type="SUPFAM" id="SSF49842">
    <property type="entry name" value="TNF-like"/>
    <property type="match status" value="1"/>
</dbReference>
<dbReference type="Gene3D" id="2.60.120.40">
    <property type="match status" value="1"/>
</dbReference>
<proteinExistence type="predicted"/>
<dbReference type="SMART" id="SM00110">
    <property type="entry name" value="C1Q"/>
    <property type="match status" value="1"/>
</dbReference>